<dbReference type="PROSITE" id="PS00080">
    <property type="entry name" value="MULTICOPPER_OXIDASE2"/>
    <property type="match status" value="1"/>
</dbReference>
<feature type="signal peptide" evidence="10">
    <location>
        <begin position="1"/>
        <end position="20"/>
    </location>
</feature>
<comment type="caution">
    <text evidence="14">The sequence shown here is derived from an EMBL/GenBank/DDBJ whole genome shotgun (WGS) entry which is preliminary data.</text>
</comment>
<dbReference type="PANTHER" id="PTHR11709:SF87">
    <property type="entry name" value="LACCASE"/>
    <property type="match status" value="1"/>
</dbReference>
<evidence type="ECO:0000256" key="2">
    <source>
        <dbReference type="ARBA" id="ARBA00001935"/>
    </source>
</evidence>
<dbReference type="InterPro" id="IPR008972">
    <property type="entry name" value="Cupredoxin"/>
</dbReference>
<evidence type="ECO:0000313" key="15">
    <source>
        <dbReference type="Proteomes" id="UP001456524"/>
    </source>
</evidence>
<evidence type="ECO:0000256" key="6">
    <source>
        <dbReference type="ARBA" id="ARBA00023002"/>
    </source>
</evidence>
<dbReference type="InterPro" id="IPR033138">
    <property type="entry name" value="Cu_oxidase_CS"/>
</dbReference>
<evidence type="ECO:0000259" key="11">
    <source>
        <dbReference type="Pfam" id="PF00394"/>
    </source>
</evidence>
<keyword evidence="5" id="KW-0479">Metal-binding</keyword>
<dbReference type="PROSITE" id="PS00079">
    <property type="entry name" value="MULTICOPPER_OXIDASE1"/>
    <property type="match status" value="1"/>
</dbReference>
<dbReference type="SUPFAM" id="SSF49503">
    <property type="entry name" value="Cupredoxins"/>
    <property type="match status" value="3"/>
</dbReference>
<dbReference type="InterPro" id="IPR011706">
    <property type="entry name" value="Cu-oxidase_C"/>
</dbReference>
<protein>
    <recommendedName>
        <fullName evidence="4">laccase</fullName>
        <ecNumber evidence="4">1.10.3.2</ecNumber>
    </recommendedName>
</protein>
<keyword evidence="8" id="KW-0325">Glycoprotein</keyword>
<dbReference type="EC" id="1.10.3.2" evidence="4"/>
<dbReference type="InterPro" id="IPR045087">
    <property type="entry name" value="Cu-oxidase_fam"/>
</dbReference>
<name>A0ABR1XU90_9PEZI</name>
<feature type="domain" description="Plastocyanin-like" evidence="13">
    <location>
        <begin position="111"/>
        <end position="213"/>
    </location>
</feature>
<feature type="chain" id="PRO_5045712667" description="laccase" evidence="10">
    <location>
        <begin position="21"/>
        <end position="614"/>
    </location>
</feature>
<reference evidence="14 15" key="1">
    <citation type="journal article" date="2022" name="G3 (Bethesda)">
        <title>Enemy or ally: a genomic approach to elucidate the lifestyle of Phyllosticta citrichinaensis.</title>
        <authorList>
            <person name="Buijs V.A."/>
            <person name="Groenewald J.Z."/>
            <person name="Haridas S."/>
            <person name="LaButti K.M."/>
            <person name="Lipzen A."/>
            <person name="Martin F.M."/>
            <person name="Barry K."/>
            <person name="Grigoriev I.V."/>
            <person name="Crous P.W."/>
            <person name="Seidl M.F."/>
        </authorList>
    </citation>
    <scope>NUCLEOTIDE SEQUENCE [LARGE SCALE GENOMIC DNA]</scope>
    <source>
        <strain evidence="14 15">CBS 129764</strain>
    </source>
</reference>
<sequence length="614" mass="67212">MVPFWIIGTFFVVLFTQSFAATIPPAFADLVRRADASSTTASTSTTSRVPDSECTNGPTSRACWGGGFSIATDFDTKHPTTGKTNHYTLEISNVTDCAEYMSKGIGDGFCRPMLLINGQFPGPTLTGNWGDYFEVTVVNKMQDNGTSIHWHGIRQLNTNQHDGANGITECPIPPGKSHTYRFQATQFGVSWYHSHHSAQYGDGIAGPLVINGPATANYDVDLGPLPLSETYDETAWTKNSLAIHSPAPPLPLNVLVNGSMVNSTGGGQYTTITVTKGKKYRLRLINISVDTYFVFSMDGHDFEVIAADFVPIHPIQKTSIMIGIGQRYDIVFTADQDDGSNYWMRTDIASCSTNAMTTAAAGTVLGAVLHYDQAGTALPTTASATGIDKACNDPSGLQPYWETNVPRDEFAQFFSGLNLTFNGATSDGLVQWYLNDSAMDIDWSKPTLQYVLDGDTSYEKSQNIYHMDQPGKILTEATIQWYFWVIHNTAAVPIEHPIHIHGHDFYILKAGVGDWDGNLDDLVWDNPPRRDVAIMPGSATGGHLLVAFPADNPGAWLMHCHIAWHVTDGLSVQFLESADQILGTIGDISDMQQTCADWKAYEPYWEREKGDSGL</sequence>
<keyword evidence="7" id="KW-0186">Copper</keyword>
<keyword evidence="10" id="KW-0732">Signal</keyword>
<evidence type="ECO:0000256" key="8">
    <source>
        <dbReference type="ARBA" id="ARBA00023180"/>
    </source>
</evidence>
<dbReference type="Pfam" id="PF07731">
    <property type="entry name" value="Cu-oxidase_2"/>
    <property type="match status" value="1"/>
</dbReference>
<keyword evidence="15" id="KW-1185">Reference proteome</keyword>
<evidence type="ECO:0000313" key="14">
    <source>
        <dbReference type="EMBL" id="KAK8166758.1"/>
    </source>
</evidence>
<evidence type="ECO:0000256" key="1">
    <source>
        <dbReference type="ARBA" id="ARBA00000349"/>
    </source>
</evidence>
<evidence type="ECO:0000256" key="5">
    <source>
        <dbReference type="ARBA" id="ARBA00022723"/>
    </source>
</evidence>
<comment type="similarity">
    <text evidence="3">Belongs to the multicopper oxidase family.</text>
</comment>
<dbReference type="Pfam" id="PF07732">
    <property type="entry name" value="Cu-oxidase_3"/>
    <property type="match status" value="1"/>
</dbReference>
<dbReference type="InterPro" id="IPR011707">
    <property type="entry name" value="Cu-oxidase-like_N"/>
</dbReference>
<dbReference type="InterPro" id="IPR001117">
    <property type="entry name" value="Cu-oxidase_2nd"/>
</dbReference>
<comment type="catalytic activity">
    <reaction evidence="1">
        <text>4 hydroquinone + O2 = 4 benzosemiquinone + 2 H2O</text>
        <dbReference type="Rhea" id="RHEA:11276"/>
        <dbReference type="ChEBI" id="CHEBI:15377"/>
        <dbReference type="ChEBI" id="CHEBI:15379"/>
        <dbReference type="ChEBI" id="CHEBI:17594"/>
        <dbReference type="ChEBI" id="CHEBI:17977"/>
        <dbReference type="EC" id="1.10.3.2"/>
    </reaction>
</comment>
<keyword evidence="9" id="KW-0439">Lignin degradation</keyword>
<evidence type="ECO:0000256" key="3">
    <source>
        <dbReference type="ARBA" id="ARBA00010609"/>
    </source>
</evidence>
<gene>
    <name evidence="14" type="ORF">IWX90DRAFT_466132</name>
</gene>
<evidence type="ECO:0000256" key="7">
    <source>
        <dbReference type="ARBA" id="ARBA00023008"/>
    </source>
</evidence>
<feature type="domain" description="Plastocyanin-like" evidence="12">
    <location>
        <begin position="441"/>
        <end position="578"/>
    </location>
</feature>
<evidence type="ECO:0000259" key="13">
    <source>
        <dbReference type="Pfam" id="PF07732"/>
    </source>
</evidence>
<comment type="cofactor">
    <cofactor evidence="2">
        <name>Cu cation</name>
        <dbReference type="ChEBI" id="CHEBI:23378"/>
    </cofactor>
</comment>
<evidence type="ECO:0000256" key="10">
    <source>
        <dbReference type="SAM" id="SignalP"/>
    </source>
</evidence>
<dbReference type="Proteomes" id="UP001456524">
    <property type="component" value="Unassembled WGS sequence"/>
</dbReference>
<evidence type="ECO:0000256" key="4">
    <source>
        <dbReference type="ARBA" id="ARBA00012297"/>
    </source>
</evidence>
<dbReference type="CDD" id="cd13901">
    <property type="entry name" value="CuRO_3_MaLCC_like"/>
    <property type="match status" value="1"/>
</dbReference>
<dbReference type="PANTHER" id="PTHR11709">
    <property type="entry name" value="MULTI-COPPER OXIDASE"/>
    <property type="match status" value="1"/>
</dbReference>
<keyword evidence="6" id="KW-0560">Oxidoreductase</keyword>
<feature type="domain" description="Plastocyanin-like" evidence="11">
    <location>
        <begin position="225"/>
        <end position="372"/>
    </location>
</feature>
<organism evidence="14 15">
    <name type="scientific">Phyllosticta citrichinensis</name>
    <dbReference type="NCBI Taxonomy" id="1130410"/>
    <lineage>
        <taxon>Eukaryota</taxon>
        <taxon>Fungi</taxon>
        <taxon>Dikarya</taxon>
        <taxon>Ascomycota</taxon>
        <taxon>Pezizomycotina</taxon>
        <taxon>Dothideomycetes</taxon>
        <taxon>Dothideomycetes incertae sedis</taxon>
        <taxon>Botryosphaeriales</taxon>
        <taxon>Phyllostictaceae</taxon>
        <taxon>Phyllosticta</taxon>
    </lineage>
</organism>
<dbReference type="EMBL" id="JBBWUH010000005">
    <property type="protein sequence ID" value="KAK8166758.1"/>
    <property type="molecule type" value="Genomic_DNA"/>
</dbReference>
<proteinExistence type="inferred from homology"/>
<dbReference type="CDD" id="cd13854">
    <property type="entry name" value="CuRO_1_MaLCC_like"/>
    <property type="match status" value="1"/>
</dbReference>
<accession>A0ABR1XU90</accession>
<dbReference type="Gene3D" id="2.60.40.420">
    <property type="entry name" value="Cupredoxins - blue copper proteins"/>
    <property type="match status" value="3"/>
</dbReference>
<dbReference type="Pfam" id="PF00394">
    <property type="entry name" value="Cu-oxidase"/>
    <property type="match status" value="1"/>
</dbReference>
<dbReference type="InterPro" id="IPR002355">
    <property type="entry name" value="Cu_oxidase_Cu_BS"/>
</dbReference>
<evidence type="ECO:0000259" key="12">
    <source>
        <dbReference type="Pfam" id="PF07731"/>
    </source>
</evidence>
<evidence type="ECO:0000256" key="9">
    <source>
        <dbReference type="ARBA" id="ARBA00023185"/>
    </source>
</evidence>
<dbReference type="CDD" id="cd13880">
    <property type="entry name" value="CuRO_2_MaLCC_like"/>
    <property type="match status" value="1"/>
</dbReference>